<dbReference type="AlphaFoldDB" id="A0A194UTI8"/>
<sequence length="302" mass="34888">MKDTAHGSPVPIRVFRPKWQIHFDNNTRFPAIFRGVHLGTVSEQKASSSPGKAQQVQKPFDPDWDIIFIDNYVFEYCERPDATIIFDVENGLPNNLDSVQNVAIDASSLSMDKNDIWYKKLRFILRNFPMVKRITIIATVILDIASPEYMSKPLYHMDIQNVFVQDRMRHGILFGEELQRFRYCKETSRPSDFAIQAWNDLPNHWPTWKRRKEDKTAPCMFVTAMVYFKKEWTDLDGEGGPGGPCRLGKQRLDIAGAMIRNKLNNQLVGEEHNKSIVKSKSQAALKKQTSLFTLRTKKSKSF</sequence>
<accession>A0A194UTI8</accession>
<reference evidence="2" key="1">
    <citation type="submission" date="2014-12" db="EMBL/GenBank/DDBJ databases">
        <title>Genome Sequence of Valsa Canker Pathogens Uncovers a Specific Adaption of Colonization on Woody Bark.</title>
        <authorList>
            <person name="Yin Z."/>
            <person name="Liu H."/>
            <person name="Gao X."/>
            <person name="Li Z."/>
            <person name="Song N."/>
            <person name="Ke X."/>
            <person name="Dai Q."/>
            <person name="Wu Y."/>
            <person name="Sun Y."/>
            <person name="Xu J.-R."/>
            <person name="Kang Z.K."/>
            <person name="Wang L."/>
            <person name="Huang L."/>
        </authorList>
    </citation>
    <scope>NUCLEOTIDE SEQUENCE [LARGE SCALE GENOMIC DNA]</scope>
    <source>
        <strain evidence="2">SXYL134</strain>
    </source>
</reference>
<dbReference type="EMBL" id="KN714677">
    <property type="protein sequence ID" value="KUI54973.1"/>
    <property type="molecule type" value="Genomic_DNA"/>
</dbReference>
<keyword evidence="2" id="KW-1185">Reference proteome</keyword>
<dbReference type="OrthoDB" id="5215088at2759"/>
<gene>
    <name evidence="1" type="ORF">VP1G_02351</name>
</gene>
<protein>
    <submittedName>
        <fullName evidence="1">Uncharacterized protein</fullName>
    </submittedName>
</protein>
<proteinExistence type="predicted"/>
<evidence type="ECO:0000313" key="2">
    <source>
        <dbReference type="Proteomes" id="UP000078576"/>
    </source>
</evidence>
<dbReference type="Proteomes" id="UP000078576">
    <property type="component" value="Unassembled WGS sequence"/>
</dbReference>
<name>A0A194UTI8_CYTMA</name>
<evidence type="ECO:0000313" key="1">
    <source>
        <dbReference type="EMBL" id="KUI54973.1"/>
    </source>
</evidence>
<organism evidence="1 2">
    <name type="scientific">Cytospora mali</name>
    <name type="common">Apple Valsa canker fungus</name>
    <name type="synonym">Valsa mali</name>
    <dbReference type="NCBI Taxonomy" id="578113"/>
    <lineage>
        <taxon>Eukaryota</taxon>
        <taxon>Fungi</taxon>
        <taxon>Dikarya</taxon>
        <taxon>Ascomycota</taxon>
        <taxon>Pezizomycotina</taxon>
        <taxon>Sordariomycetes</taxon>
        <taxon>Sordariomycetidae</taxon>
        <taxon>Diaporthales</taxon>
        <taxon>Cytosporaceae</taxon>
        <taxon>Cytospora</taxon>
    </lineage>
</organism>